<dbReference type="Proteomes" id="UP000272474">
    <property type="component" value="Unassembled WGS sequence"/>
</dbReference>
<feature type="region of interest" description="Disordered" evidence="1">
    <location>
        <begin position="148"/>
        <end position="183"/>
    </location>
</feature>
<comment type="caution">
    <text evidence="2">The sequence shown here is derived from an EMBL/GenBank/DDBJ whole genome shotgun (WGS) entry which is preliminary data.</text>
</comment>
<dbReference type="AlphaFoldDB" id="A0A3A9YSQ0"/>
<accession>A0A3A9YSQ0</accession>
<reference evidence="2 3" key="1">
    <citation type="journal article" date="2014" name="Int. J. Syst. Evol. Microbiol.">
        <title>Streptomyces hoynatensis sp. nov., isolated from deep marine sediment.</title>
        <authorList>
            <person name="Veyisoglu A."/>
            <person name="Sahin N."/>
        </authorList>
    </citation>
    <scope>NUCLEOTIDE SEQUENCE [LARGE SCALE GENOMIC DNA]</scope>
    <source>
        <strain evidence="2 3">KCTC 29097</strain>
    </source>
</reference>
<keyword evidence="3" id="KW-1185">Reference proteome</keyword>
<dbReference type="EMBL" id="RBAL01000017">
    <property type="protein sequence ID" value="RKN38514.1"/>
    <property type="molecule type" value="Genomic_DNA"/>
</dbReference>
<name>A0A3A9YSQ0_9ACTN</name>
<sequence length="183" mass="19821">MARRTGPRQGALRLTHANQRRGAARFRERPDPPPIRRATGRRLHRLGLLRSAGVRAGRRRPAPYEVAVPALSPAGRKALGRLTGGAPAARRRLRASRAERPVPARGAGGEWLITDKRGRVLVQVRGESRERALAAARRIPAVRLAEAREGGLGSRPRHTTDLAWSPAPRLGPAARGSGTGRGW</sequence>
<feature type="region of interest" description="Disordered" evidence="1">
    <location>
        <begin position="81"/>
        <end position="101"/>
    </location>
</feature>
<proteinExistence type="predicted"/>
<protein>
    <submittedName>
        <fullName evidence="2">Uncharacterized protein</fullName>
    </submittedName>
</protein>
<evidence type="ECO:0000313" key="2">
    <source>
        <dbReference type="EMBL" id="RKN38514.1"/>
    </source>
</evidence>
<evidence type="ECO:0000256" key="1">
    <source>
        <dbReference type="SAM" id="MobiDB-lite"/>
    </source>
</evidence>
<feature type="region of interest" description="Disordered" evidence="1">
    <location>
        <begin position="1"/>
        <end position="38"/>
    </location>
</feature>
<evidence type="ECO:0000313" key="3">
    <source>
        <dbReference type="Proteomes" id="UP000272474"/>
    </source>
</evidence>
<organism evidence="2 3">
    <name type="scientific">Streptomyces hoynatensis</name>
    <dbReference type="NCBI Taxonomy" id="1141874"/>
    <lineage>
        <taxon>Bacteria</taxon>
        <taxon>Bacillati</taxon>
        <taxon>Actinomycetota</taxon>
        <taxon>Actinomycetes</taxon>
        <taxon>Kitasatosporales</taxon>
        <taxon>Streptomycetaceae</taxon>
        <taxon>Streptomyces</taxon>
    </lineage>
</organism>
<dbReference type="RefSeq" id="WP_120683143.1">
    <property type="nucleotide sequence ID" value="NZ_RBAL01000017.1"/>
</dbReference>
<gene>
    <name evidence="2" type="ORF">D7294_23850</name>
</gene>